<organism evidence="1 2">
    <name type="scientific">Ambispora gerdemannii</name>
    <dbReference type="NCBI Taxonomy" id="144530"/>
    <lineage>
        <taxon>Eukaryota</taxon>
        <taxon>Fungi</taxon>
        <taxon>Fungi incertae sedis</taxon>
        <taxon>Mucoromycota</taxon>
        <taxon>Glomeromycotina</taxon>
        <taxon>Glomeromycetes</taxon>
        <taxon>Archaeosporales</taxon>
        <taxon>Ambisporaceae</taxon>
        <taxon>Ambispora</taxon>
    </lineage>
</organism>
<gene>
    <name evidence="1" type="ORF">AGERDE_LOCUS8119</name>
</gene>
<name>A0A9N9BV71_9GLOM</name>
<dbReference type="Proteomes" id="UP000789831">
    <property type="component" value="Unassembled WGS sequence"/>
</dbReference>
<sequence length="147" mass="15834">MADMKRGFSQVSEDTREALVAGTRSFSIVTFSSITLWYIRLDLLKSLREENNQRAETGSTTAGPSVLPSATITQGSTHFIGFPNSTNSTSYSSAGSSGGGDGILDKINAWVDSKTIVVLVSVARGLHVNGFGTVPPYRVIVFLYYLF</sequence>
<reference evidence="1" key="1">
    <citation type="submission" date="2021-06" db="EMBL/GenBank/DDBJ databases">
        <authorList>
            <person name="Kallberg Y."/>
            <person name="Tangrot J."/>
            <person name="Rosling A."/>
        </authorList>
    </citation>
    <scope>NUCLEOTIDE SEQUENCE</scope>
    <source>
        <strain evidence="1">MT106</strain>
    </source>
</reference>
<dbReference type="EMBL" id="CAJVPL010001641">
    <property type="protein sequence ID" value="CAG8580971.1"/>
    <property type="molecule type" value="Genomic_DNA"/>
</dbReference>
<comment type="caution">
    <text evidence="1">The sequence shown here is derived from an EMBL/GenBank/DDBJ whole genome shotgun (WGS) entry which is preliminary data.</text>
</comment>
<protein>
    <submittedName>
        <fullName evidence="1">2674_t:CDS:1</fullName>
    </submittedName>
</protein>
<proteinExistence type="predicted"/>
<keyword evidence="2" id="KW-1185">Reference proteome</keyword>
<evidence type="ECO:0000313" key="1">
    <source>
        <dbReference type="EMBL" id="CAG8580971.1"/>
    </source>
</evidence>
<evidence type="ECO:0000313" key="2">
    <source>
        <dbReference type="Proteomes" id="UP000789831"/>
    </source>
</evidence>
<dbReference type="AlphaFoldDB" id="A0A9N9BV71"/>
<accession>A0A9N9BV71</accession>